<comment type="catalytic activity">
    <reaction evidence="13">
        <text>2,5-diamino-6-hydroxy-4-(5-phosphoribosylamino)-pyrimidine + H2O + H(+) = 5-amino-6-(5-phospho-D-ribosylamino)uracil + NH4(+)</text>
        <dbReference type="Rhea" id="RHEA:21868"/>
        <dbReference type="ChEBI" id="CHEBI:15377"/>
        <dbReference type="ChEBI" id="CHEBI:15378"/>
        <dbReference type="ChEBI" id="CHEBI:28938"/>
        <dbReference type="ChEBI" id="CHEBI:58453"/>
        <dbReference type="ChEBI" id="CHEBI:58614"/>
        <dbReference type="EC" id="3.5.4.26"/>
    </reaction>
</comment>
<feature type="binding site" evidence="15">
    <location>
        <position position="216"/>
    </location>
    <ligand>
        <name>NADP(+)</name>
        <dbReference type="ChEBI" id="CHEBI:58349"/>
    </ligand>
</feature>
<evidence type="ECO:0000256" key="1">
    <source>
        <dbReference type="ARBA" id="ARBA00002151"/>
    </source>
</evidence>
<feature type="binding site" evidence="15">
    <location>
        <position position="186"/>
    </location>
    <ligand>
        <name>NADP(+)</name>
        <dbReference type="ChEBI" id="CHEBI:58349"/>
    </ligand>
</feature>
<sequence length="386" mass="42389">MSKIWEQITNKAPIAATSDEAYMKTALGLARRGLGNVWPNPAVGCLVVKDDIVLGRGWTQPGGRPHAETEALGRAGEAARGATAYVTLEPCSHFGETPPCVDALIKAGISRVVVALEDPDPRVSGRGIKKLKEAGIDIVLNICRDEALEVNEGFFLKVLKNRPMFTMKMATTLDGKIAVHTGESKWITEAPTRQQGHLLRANHDAIMVGIGTASEDNPKLTCRLDGLEGHSPVRIVVDRRMRLPLTGHLVTQAQNIPTWMFTLGDQDDIRAEAYQAAGIELITPSKSNNENGITLDWVAYELAQRGLTRVLVEGGSHLAAAMLRRNLVDRLSWMRAPRMMGHDGIPVSQAFGVDHLEDTPFFDRTNLFNSGDDLVELYRRRDFDLS</sequence>
<dbReference type="Proteomes" id="UP000231658">
    <property type="component" value="Unassembled WGS sequence"/>
</dbReference>
<name>A0A1C3RD06_9PROT</name>
<feature type="binding site" evidence="15">
    <location>
        <position position="220"/>
    </location>
    <ligand>
        <name>substrate</name>
    </ligand>
</feature>
<keyword evidence="7 13" id="KW-0479">Metal-binding</keyword>
<comment type="pathway">
    <text evidence="2 13">Cofactor biosynthesis; riboflavin biosynthesis; 5-amino-6-(D-ribitylamino)uracil from GTP: step 2/4.</text>
</comment>
<dbReference type="EMBL" id="FLYE01000001">
    <property type="protein sequence ID" value="SCA55122.1"/>
    <property type="molecule type" value="Genomic_DNA"/>
</dbReference>
<reference evidence="18 19" key="1">
    <citation type="submission" date="2016-07" db="EMBL/GenBank/DDBJ databases">
        <authorList>
            <person name="Lefevre C.T."/>
        </authorList>
    </citation>
    <scope>NUCLEOTIDE SEQUENCE [LARGE SCALE GENOMIC DNA]</scope>
    <source>
        <strain evidence="18">PR1</strain>
    </source>
</reference>
<dbReference type="Gene3D" id="3.40.140.10">
    <property type="entry name" value="Cytidine Deaminase, domain 2"/>
    <property type="match status" value="1"/>
</dbReference>
<evidence type="ECO:0000256" key="4">
    <source>
        <dbReference type="ARBA" id="ARBA00005259"/>
    </source>
</evidence>
<dbReference type="EC" id="3.5.4.26" evidence="13"/>
<dbReference type="InterPro" id="IPR011549">
    <property type="entry name" value="RibD_C"/>
</dbReference>
<dbReference type="InterPro" id="IPR002734">
    <property type="entry name" value="RibDG_C"/>
</dbReference>
<gene>
    <name evidence="18" type="primary">ribD</name>
    <name evidence="18" type="ORF">MTBPR1_10369</name>
</gene>
<evidence type="ECO:0000256" key="3">
    <source>
        <dbReference type="ARBA" id="ARBA00004910"/>
    </source>
</evidence>
<accession>A0A1C3RD06</accession>
<feature type="binding site" evidence="15">
    <location>
        <position position="212"/>
    </location>
    <ligand>
        <name>NADP(+)</name>
        <dbReference type="ChEBI" id="CHEBI:58349"/>
    </ligand>
</feature>
<keyword evidence="12" id="KW-0511">Multifunctional enzyme</keyword>
<dbReference type="InterPro" id="IPR016193">
    <property type="entry name" value="Cytidine_deaminase-like"/>
</dbReference>
<dbReference type="GO" id="GO:0008835">
    <property type="term" value="F:diaminohydroxyphosphoribosylaminopyrimidine deaminase activity"/>
    <property type="evidence" value="ECO:0007669"/>
    <property type="project" value="UniProtKB-EC"/>
</dbReference>
<dbReference type="GO" id="GO:0008270">
    <property type="term" value="F:zinc ion binding"/>
    <property type="evidence" value="ECO:0007669"/>
    <property type="project" value="InterPro"/>
</dbReference>
<dbReference type="SUPFAM" id="SSF53597">
    <property type="entry name" value="Dihydrofolate reductase-like"/>
    <property type="match status" value="1"/>
</dbReference>
<keyword evidence="11 13" id="KW-0560">Oxidoreductase</keyword>
<comment type="pathway">
    <text evidence="3 13">Cofactor biosynthesis; riboflavin biosynthesis; 5-amino-6-(D-ribitylamino)uracil from GTP: step 3/4.</text>
</comment>
<evidence type="ECO:0000256" key="16">
    <source>
        <dbReference type="PIRSR" id="PIRSR006769-3"/>
    </source>
</evidence>
<comment type="function">
    <text evidence="1 13">Converts 2,5-diamino-6-(ribosylamino)-4(3h)-pyrimidinone 5'-phosphate into 5-amino-6-(ribosylamino)-2,4(1h,3h)-pyrimidinedione 5'-phosphate.</text>
</comment>
<dbReference type="PANTHER" id="PTHR38011:SF7">
    <property type="entry name" value="2,5-DIAMINO-6-RIBOSYLAMINO-4(3H)-PYRIMIDINONE 5'-PHOSPHATE REDUCTASE"/>
    <property type="match status" value="1"/>
</dbReference>
<keyword evidence="19" id="KW-1185">Reference proteome</keyword>
<feature type="active site" description="Proton donor" evidence="14">
    <location>
        <position position="68"/>
    </location>
</feature>
<dbReference type="EC" id="1.1.1.193" evidence="13"/>
<dbReference type="PANTHER" id="PTHR38011">
    <property type="entry name" value="DIHYDROFOLATE REDUCTASE FAMILY PROTEIN (AFU_ORTHOLOGUE AFUA_8G06820)"/>
    <property type="match status" value="1"/>
</dbReference>
<evidence type="ECO:0000256" key="15">
    <source>
        <dbReference type="PIRSR" id="PIRSR006769-2"/>
    </source>
</evidence>
<dbReference type="InterPro" id="IPR004794">
    <property type="entry name" value="Eubact_RibD"/>
</dbReference>
<dbReference type="GO" id="GO:0009231">
    <property type="term" value="P:riboflavin biosynthetic process"/>
    <property type="evidence" value="ECO:0007669"/>
    <property type="project" value="UniProtKB-UniPathway"/>
</dbReference>
<keyword evidence="8 13" id="KW-0378">Hydrolase</keyword>
<comment type="cofactor">
    <cofactor evidence="13 16">
        <name>Zn(2+)</name>
        <dbReference type="ChEBI" id="CHEBI:29105"/>
    </cofactor>
    <text evidence="13 16">Binds 1 zinc ion.</text>
</comment>
<dbReference type="STRING" id="1867952.MTBPR1_10369"/>
<keyword evidence="10 13" id="KW-0521">NADP</keyword>
<dbReference type="GO" id="GO:0050661">
    <property type="term" value="F:NADP binding"/>
    <property type="evidence" value="ECO:0007669"/>
    <property type="project" value="InterPro"/>
</dbReference>
<feature type="binding site" evidence="16">
    <location>
        <position position="66"/>
    </location>
    <ligand>
        <name>Zn(2+)</name>
        <dbReference type="ChEBI" id="CHEBI:29105"/>
        <note>catalytic</note>
    </ligand>
</feature>
<dbReference type="CDD" id="cd01284">
    <property type="entry name" value="Riboflavin_deaminase-reductase"/>
    <property type="match status" value="1"/>
</dbReference>
<evidence type="ECO:0000313" key="18">
    <source>
        <dbReference type="EMBL" id="SCA55122.1"/>
    </source>
</evidence>
<proteinExistence type="inferred from homology"/>
<feature type="binding site" evidence="15">
    <location>
        <position position="313"/>
    </location>
    <ligand>
        <name>substrate</name>
    </ligand>
</feature>
<feature type="binding site" evidence="15">
    <location>
        <position position="170"/>
    </location>
    <ligand>
        <name>NADP(+)</name>
        <dbReference type="ChEBI" id="CHEBI:58349"/>
    </ligand>
</feature>
<dbReference type="AlphaFoldDB" id="A0A1C3RD06"/>
<organism evidence="18 19">
    <name type="scientific">Candidatus Terasakiella magnetica</name>
    <dbReference type="NCBI Taxonomy" id="1867952"/>
    <lineage>
        <taxon>Bacteria</taxon>
        <taxon>Pseudomonadati</taxon>
        <taxon>Pseudomonadota</taxon>
        <taxon>Alphaproteobacteria</taxon>
        <taxon>Rhodospirillales</taxon>
        <taxon>Terasakiellaceae</taxon>
        <taxon>Terasakiella</taxon>
    </lineage>
</organism>
<evidence type="ECO:0000256" key="8">
    <source>
        <dbReference type="ARBA" id="ARBA00022801"/>
    </source>
</evidence>
<dbReference type="FunFam" id="3.40.140.10:FF:000025">
    <property type="entry name" value="Riboflavin biosynthesis protein RibD"/>
    <property type="match status" value="1"/>
</dbReference>
<comment type="catalytic activity">
    <reaction evidence="13">
        <text>5-amino-6-(5-phospho-D-ribitylamino)uracil + NADP(+) = 5-amino-6-(5-phospho-D-ribosylamino)uracil + NADPH + H(+)</text>
        <dbReference type="Rhea" id="RHEA:17845"/>
        <dbReference type="ChEBI" id="CHEBI:15378"/>
        <dbReference type="ChEBI" id="CHEBI:57783"/>
        <dbReference type="ChEBI" id="CHEBI:58349"/>
        <dbReference type="ChEBI" id="CHEBI:58421"/>
        <dbReference type="ChEBI" id="CHEBI:58453"/>
        <dbReference type="EC" id="1.1.1.193"/>
    </reaction>
</comment>
<evidence type="ECO:0000256" key="13">
    <source>
        <dbReference type="PIRNR" id="PIRNR006769"/>
    </source>
</evidence>
<feature type="binding site" evidence="15">
    <location>
        <begin position="315"/>
        <end position="321"/>
    </location>
    <ligand>
        <name>NADP(+)</name>
        <dbReference type="ChEBI" id="CHEBI:58349"/>
    </ligand>
</feature>
<dbReference type="GO" id="GO:0008703">
    <property type="term" value="F:5-amino-6-(5-phosphoribosylamino)uracil reductase activity"/>
    <property type="evidence" value="ECO:0007669"/>
    <property type="project" value="UniProtKB-EC"/>
</dbReference>
<dbReference type="InterPro" id="IPR016192">
    <property type="entry name" value="APOBEC/CMP_deaminase_Zn-bd"/>
</dbReference>
<evidence type="ECO:0000256" key="9">
    <source>
        <dbReference type="ARBA" id="ARBA00022833"/>
    </source>
</evidence>
<feature type="domain" description="CMP/dCMP-type deaminase" evidence="17">
    <location>
        <begin position="17"/>
        <end position="139"/>
    </location>
</feature>
<evidence type="ECO:0000256" key="5">
    <source>
        <dbReference type="ARBA" id="ARBA00007417"/>
    </source>
</evidence>
<dbReference type="UniPathway" id="UPA00275">
    <property type="reaction ID" value="UER00401"/>
</dbReference>
<dbReference type="SUPFAM" id="SSF53927">
    <property type="entry name" value="Cytidine deaminase-like"/>
    <property type="match status" value="1"/>
</dbReference>
<evidence type="ECO:0000256" key="11">
    <source>
        <dbReference type="ARBA" id="ARBA00023002"/>
    </source>
</evidence>
<dbReference type="PROSITE" id="PS51747">
    <property type="entry name" value="CYT_DCMP_DEAMINASES_2"/>
    <property type="match status" value="1"/>
</dbReference>
<comment type="similarity">
    <text evidence="5 13">In the C-terminal section; belongs to the HTP reductase family.</text>
</comment>
<keyword evidence="9 13" id="KW-0862">Zinc</keyword>
<dbReference type="InterPro" id="IPR002125">
    <property type="entry name" value="CMP_dCMP_dom"/>
</dbReference>
<dbReference type="InterPro" id="IPR050765">
    <property type="entry name" value="Riboflavin_Biosynth_HTPR"/>
</dbReference>
<comment type="similarity">
    <text evidence="4 13">In the N-terminal section; belongs to the cytidine and deoxycytidylate deaminase family.</text>
</comment>
<evidence type="ECO:0000259" key="17">
    <source>
        <dbReference type="PROSITE" id="PS51747"/>
    </source>
</evidence>
<dbReference type="Pfam" id="PF00383">
    <property type="entry name" value="dCMP_cyt_deam_1"/>
    <property type="match status" value="1"/>
</dbReference>
<evidence type="ECO:0000256" key="2">
    <source>
        <dbReference type="ARBA" id="ARBA00004882"/>
    </source>
</evidence>
<dbReference type="Gene3D" id="3.40.430.10">
    <property type="entry name" value="Dihydrofolate Reductase, subunit A"/>
    <property type="match status" value="1"/>
</dbReference>
<dbReference type="InterPro" id="IPR024072">
    <property type="entry name" value="DHFR-like_dom_sf"/>
</dbReference>
<evidence type="ECO:0000256" key="14">
    <source>
        <dbReference type="PIRSR" id="PIRSR006769-1"/>
    </source>
</evidence>
<feature type="binding site" evidence="16">
    <location>
        <position position="91"/>
    </location>
    <ligand>
        <name>Zn(2+)</name>
        <dbReference type="ChEBI" id="CHEBI:29105"/>
        <note>catalytic</note>
    </ligand>
</feature>
<evidence type="ECO:0000256" key="7">
    <source>
        <dbReference type="ARBA" id="ARBA00022723"/>
    </source>
</evidence>
<dbReference type="RefSeq" id="WP_338031268.1">
    <property type="nucleotide sequence ID" value="NZ_FLYE01000001.1"/>
</dbReference>
<feature type="binding site" evidence="15">
    <location>
        <position position="184"/>
    </location>
    <ligand>
        <name>substrate</name>
    </ligand>
</feature>
<dbReference type="Pfam" id="PF01872">
    <property type="entry name" value="RibD_C"/>
    <property type="match status" value="1"/>
</dbReference>
<dbReference type="PIRSF" id="PIRSF006769">
    <property type="entry name" value="RibD"/>
    <property type="match status" value="1"/>
</dbReference>
<dbReference type="NCBIfam" id="TIGR00326">
    <property type="entry name" value="eubact_ribD"/>
    <property type="match status" value="1"/>
</dbReference>
<evidence type="ECO:0000313" key="19">
    <source>
        <dbReference type="Proteomes" id="UP000231658"/>
    </source>
</evidence>
<keyword evidence="6 13" id="KW-0686">Riboflavin biosynthesis</keyword>
<evidence type="ECO:0000256" key="6">
    <source>
        <dbReference type="ARBA" id="ARBA00022619"/>
    </source>
</evidence>
<dbReference type="NCBIfam" id="TIGR00227">
    <property type="entry name" value="ribD_Cterm"/>
    <property type="match status" value="1"/>
</dbReference>
<feature type="binding site" evidence="16">
    <location>
        <position position="100"/>
    </location>
    <ligand>
        <name>Zn(2+)</name>
        <dbReference type="ChEBI" id="CHEBI:29105"/>
        <note>catalytic</note>
    </ligand>
</feature>
<protein>
    <recommendedName>
        <fullName evidence="13">Riboflavin biosynthesis protein RibD</fullName>
    </recommendedName>
    <domain>
        <recommendedName>
            <fullName evidence="13">Diaminohydroxyphosphoribosylaminopyrimidine deaminase</fullName>
            <shortName evidence="13">DRAP deaminase</shortName>
            <ecNumber evidence="13">3.5.4.26</ecNumber>
        </recommendedName>
        <alternativeName>
            <fullName evidence="13">Riboflavin-specific deaminase</fullName>
        </alternativeName>
    </domain>
    <domain>
        <recommendedName>
            <fullName evidence="13">5-amino-6-(5-phosphoribosylamino)uracil reductase</fullName>
            <ecNumber evidence="13">1.1.1.193</ecNumber>
        </recommendedName>
        <alternativeName>
            <fullName evidence="13">HTP reductase</fullName>
        </alternativeName>
    </domain>
</protein>
<evidence type="ECO:0000256" key="12">
    <source>
        <dbReference type="ARBA" id="ARBA00023268"/>
    </source>
</evidence>
<feature type="binding site" evidence="15">
    <location>
        <position position="223"/>
    </location>
    <ligand>
        <name>substrate</name>
    </ligand>
</feature>
<dbReference type="PROSITE" id="PS00903">
    <property type="entry name" value="CYT_DCMP_DEAMINASES_1"/>
    <property type="match status" value="1"/>
</dbReference>
<evidence type="ECO:0000256" key="10">
    <source>
        <dbReference type="ARBA" id="ARBA00022857"/>
    </source>
</evidence>
<feature type="binding site" evidence="15">
    <location>
        <position position="200"/>
    </location>
    <ligand>
        <name>substrate</name>
    </ligand>
</feature>